<dbReference type="AlphaFoldDB" id="A0A7W6GUB7"/>
<reference evidence="1 2" key="1">
    <citation type="submission" date="2020-08" db="EMBL/GenBank/DDBJ databases">
        <title>Genomic Encyclopedia of Type Strains, Phase IV (KMG-IV): sequencing the most valuable type-strain genomes for metagenomic binning, comparative biology and taxonomic classification.</title>
        <authorList>
            <person name="Goeker M."/>
        </authorList>
    </citation>
    <scope>NUCLEOTIDE SEQUENCE [LARGE SCALE GENOMIC DNA]</scope>
    <source>
        <strain evidence="1 2">DSM 102235</strain>
    </source>
</reference>
<evidence type="ECO:0000313" key="2">
    <source>
        <dbReference type="Proteomes" id="UP000541426"/>
    </source>
</evidence>
<evidence type="ECO:0000313" key="1">
    <source>
        <dbReference type="EMBL" id="MBB3986164.1"/>
    </source>
</evidence>
<keyword evidence="2" id="KW-1185">Reference proteome</keyword>
<protein>
    <submittedName>
        <fullName evidence="1">Putative transcriptional regulator</fullName>
    </submittedName>
</protein>
<gene>
    <name evidence="1" type="ORF">GGQ68_002502</name>
</gene>
<dbReference type="Gene3D" id="1.10.10.60">
    <property type="entry name" value="Homeodomain-like"/>
    <property type="match status" value="1"/>
</dbReference>
<proteinExistence type="predicted"/>
<organism evidence="1 2">
    <name type="scientific">Sagittula marina</name>
    <dbReference type="NCBI Taxonomy" id="943940"/>
    <lineage>
        <taxon>Bacteria</taxon>
        <taxon>Pseudomonadati</taxon>
        <taxon>Pseudomonadota</taxon>
        <taxon>Alphaproteobacteria</taxon>
        <taxon>Rhodobacterales</taxon>
        <taxon>Roseobacteraceae</taxon>
        <taxon>Sagittula</taxon>
    </lineage>
</organism>
<accession>A0A7W6GUB7</accession>
<comment type="caution">
    <text evidence="1">The sequence shown here is derived from an EMBL/GenBank/DDBJ whole genome shotgun (WGS) entry which is preliminary data.</text>
</comment>
<dbReference type="RefSeq" id="WP_183966315.1">
    <property type="nucleotide sequence ID" value="NZ_JACIEJ010000005.1"/>
</dbReference>
<name>A0A7W6GUB7_9RHOB</name>
<dbReference type="Proteomes" id="UP000541426">
    <property type="component" value="Unassembled WGS sequence"/>
</dbReference>
<dbReference type="EMBL" id="JACIEJ010000005">
    <property type="protein sequence ID" value="MBB3986164.1"/>
    <property type="molecule type" value="Genomic_DNA"/>
</dbReference>
<sequence length="159" mass="17388">MAVEFDLLGDPIPEGRGKAGRTGHVPTSENASKIRTLLVAGMTNAQIAQQLGITVPTLRKHYFHSGRVKPKLAREMAVSESKAKLMLQLQGQADKGSVSAMKALYAIFDKAELAILEEKLGQEQPKEKSQGVKRHRELIGRDADDALEAELSREVHGLH</sequence>